<keyword evidence="6 8" id="KW-0057">Aromatic amino acid biosynthesis</keyword>
<dbReference type="InterPro" id="IPR013708">
    <property type="entry name" value="Shikimate_DH-bd_N"/>
</dbReference>
<dbReference type="HAMAP" id="MF_00222">
    <property type="entry name" value="Shikimate_DH_AroE"/>
    <property type="match status" value="1"/>
</dbReference>
<dbReference type="AlphaFoldDB" id="A0A6M8SLG5"/>
<dbReference type="InterPro" id="IPR046346">
    <property type="entry name" value="Aminoacid_DH-like_N_sf"/>
</dbReference>
<proteinExistence type="inferred from homology"/>
<feature type="domain" description="SDH C-terminal" evidence="11">
    <location>
        <begin position="260"/>
        <end position="287"/>
    </location>
</feature>
<dbReference type="InterPro" id="IPR022893">
    <property type="entry name" value="Shikimate_DH_fam"/>
</dbReference>
<comment type="similarity">
    <text evidence="8">Belongs to the shikimate dehydrogenase family.</text>
</comment>
<protein>
    <recommendedName>
        <fullName evidence="2 8">Shikimate dehydrogenase (NADP(+))</fullName>
        <shortName evidence="8">SDH</shortName>
        <ecNumber evidence="2 8">1.1.1.25</ecNumber>
    </recommendedName>
</protein>
<dbReference type="Proteomes" id="UP000504844">
    <property type="component" value="Chromosome"/>
</dbReference>
<feature type="binding site" evidence="8">
    <location>
        <position position="236"/>
    </location>
    <ligand>
        <name>NADP(+)</name>
        <dbReference type="ChEBI" id="CHEBI:58349"/>
    </ligand>
</feature>
<feature type="domain" description="Quinate/shikimate 5-dehydrogenase/glutamyl-tRNA reductase" evidence="9">
    <location>
        <begin position="123"/>
        <end position="173"/>
    </location>
</feature>
<evidence type="ECO:0000313" key="12">
    <source>
        <dbReference type="EMBL" id="QKJ65511.1"/>
    </source>
</evidence>
<feature type="binding site" evidence="8">
    <location>
        <begin position="133"/>
        <end position="137"/>
    </location>
    <ligand>
        <name>NADP(+)</name>
        <dbReference type="ChEBI" id="CHEBI:58349"/>
    </ligand>
</feature>
<comment type="pathway">
    <text evidence="1 8">Metabolic intermediate biosynthesis; chorismate biosynthesis; chorismate from D-erythrose 4-phosphate and phosphoenolpyruvate: step 4/7.</text>
</comment>
<sequence length="293" mass="31313">MIHPTYVVIGHPIAHSKSPQIHAAFAAQFADHPAVSRFVYQQLLAPLDGFSATVKAFADAGGRGANVTVPFKEEAFRWVGEQLTERAAAAGAVNTLVRQVNGAWQGDNTDGAGLVADLLRHIDLRGQRILLLGAGGAARGALLPLLQQQPKSLSVANRTQSKAQRLLDEVAAPWLHAQDVSLPLQALGFDDLLDEVVVADGSQFDVVINATSASLNGERLPIGDAIFSSKALAYDMMYSKGETPFLAQARLAGVHTRVDGLGMLVGQAAEAFELWTGLRPNVAPVLQWMREQI</sequence>
<dbReference type="GO" id="GO:0004764">
    <property type="term" value="F:shikimate 3-dehydrogenase (NADP+) activity"/>
    <property type="evidence" value="ECO:0007669"/>
    <property type="project" value="UniProtKB-UniRule"/>
</dbReference>
<dbReference type="GO" id="GO:0050661">
    <property type="term" value="F:NADP binding"/>
    <property type="evidence" value="ECO:0007669"/>
    <property type="project" value="InterPro"/>
</dbReference>
<dbReference type="Gene3D" id="3.40.50.720">
    <property type="entry name" value="NAD(P)-binding Rossmann-like Domain"/>
    <property type="match status" value="1"/>
</dbReference>
<evidence type="ECO:0000313" key="13">
    <source>
        <dbReference type="Proteomes" id="UP000504844"/>
    </source>
</evidence>
<feature type="binding site" evidence="8">
    <location>
        <position position="68"/>
    </location>
    <ligand>
        <name>shikimate</name>
        <dbReference type="ChEBI" id="CHEBI:36208"/>
    </ligand>
</feature>
<evidence type="ECO:0000256" key="3">
    <source>
        <dbReference type="ARBA" id="ARBA00022605"/>
    </source>
</evidence>
<feature type="binding site" evidence="8">
    <location>
        <begin position="16"/>
        <end position="18"/>
    </location>
    <ligand>
        <name>shikimate</name>
        <dbReference type="ChEBI" id="CHEBI:36208"/>
    </ligand>
</feature>
<feature type="binding site" evidence="8">
    <location>
        <position position="260"/>
    </location>
    <ligand>
        <name>NADP(+)</name>
        <dbReference type="ChEBI" id="CHEBI:58349"/>
    </ligand>
</feature>
<dbReference type="InterPro" id="IPR041121">
    <property type="entry name" value="SDH_C"/>
</dbReference>
<keyword evidence="4 8" id="KW-0521">NADP</keyword>
<dbReference type="InterPro" id="IPR036291">
    <property type="entry name" value="NAD(P)-bd_dom_sf"/>
</dbReference>
<evidence type="ECO:0000256" key="5">
    <source>
        <dbReference type="ARBA" id="ARBA00023002"/>
    </source>
</evidence>
<dbReference type="CDD" id="cd01065">
    <property type="entry name" value="NAD_bind_Shikimate_DH"/>
    <property type="match status" value="1"/>
</dbReference>
<comment type="catalytic activity">
    <reaction evidence="7 8">
        <text>shikimate + NADP(+) = 3-dehydroshikimate + NADPH + H(+)</text>
        <dbReference type="Rhea" id="RHEA:17737"/>
        <dbReference type="ChEBI" id="CHEBI:15378"/>
        <dbReference type="ChEBI" id="CHEBI:16630"/>
        <dbReference type="ChEBI" id="CHEBI:36208"/>
        <dbReference type="ChEBI" id="CHEBI:57783"/>
        <dbReference type="ChEBI" id="CHEBI:58349"/>
        <dbReference type="EC" id="1.1.1.25"/>
    </reaction>
</comment>
<keyword evidence="3 8" id="KW-0028">Amino-acid biosynthesis</keyword>
<evidence type="ECO:0000256" key="8">
    <source>
        <dbReference type="HAMAP-Rule" id="MF_00222"/>
    </source>
</evidence>
<feature type="domain" description="Shikimate dehydrogenase substrate binding N-terminal" evidence="10">
    <location>
        <begin position="8"/>
        <end position="96"/>
    </location>
</feature>
<evidence type="ECO:0000256" key="7">
    <source>
        <dbReference type="ARBA" id="ARBA00049442"/>
    </source>
</evidence>
<keyword evidence="13" id="KW-1185">Reference proteome</keyword>
<gene>
    <name evidence="8 12" type="primary">aroE</name>
    <name evidence="12" type="ORF">HQN60_01475</name>
</gene>
<dbReference type="Pfam" id="PF08501">
    <property type="entry name" value="Shikimate_dh_N"/>
    <property type="match status" value="1"/>
</dbReference>
<dbReference type="UniPathway" id="UPA00053">
    <property type="reaction ID" value="UER00087"/>
</dbReference>
<dbReference type="Pfam" id="PF01488">
    <property type="entry name" value="Shikimate_DH"/>
    <property type="match status" value="1"/>
</dbReference>
<evidence type="ECO:0000256" key="1">
    <source>
        <dbReference type="ARBA" id="ARBA00004871"/>
    </source>
</evidence>
<feature type="active site" description="Proton acceptor" evidence="8">
    <location>
        <position position="72"/>
    </location>
</feature>
<dbReference type="FunFam" id="3.40.50.10860:FF:000006">
    <property type="entry name" value="Shikimate dehydrogenase (NADP(+))"/>
    <property type="match status" value="1"/>
</dbReference>
<dbReference type="SUPFAM" id="SSF53223">
    <property type="entry name" value="Aminoacid dehydrogenase-like, N-terminal domain"/>
    <property type="match status" value="1"/>
</dbReference>
<evidence type="ECO:0000256" key="4">
    <source>
        <dbReference type="ARBA" id="ARBA00022857"/>
    </source>
</evidence>
<feature type="binding site" evidence="8">
    <location>
        <position position="110"/>
    </location>
    <ligand>
        <name>shikimate</name>
        <dbReference type="ChEBI" id="CHEBI:36208"/>
    </ligand>
</feature>
<evidence type="ECO:0000256" key="2">
    <source>
        <dbReference type="ARBA" id="ARBA00012962"/>
    </source>
</evidence>
<comment type="function">
    <text evidence="8">Involved in the biosynthesis of the chorismate, which leads to the biosynthesis of aromatic amino acids. Catalyzes the reversible NADPH linked reduction of 3-dehydroshikimate (DHSA) to yield shikimate (SA).</text>
</comment>
<dbReference type="GO" id="GO:0008652">
    <property type="term" value="P:amino acid biosynthetic process"/>
    <property type="evidence" value="ECO:0007669"/>
    <property type="project" value="UniProtKB-KW"/>
</dbReference>
<dbReference type="EMBL" id="CP054143">
    <property type="protein sequence ID" value="QKJ65511.1"/>
    <property type="molecule type" value="Genomic_DNA"/>
</dbReference>
<evidence type="ECO:0000256" key="6">
    <source>
        <dbReference type="ARBA" id="ARBA00023141"/>
    </source>
</evidence>
<dbReference type="NCBIfam" id="NF001310">
    <property type="entry name" value="PRK00258.1-2"/>
    <property type="match status" value="1"/>
</dbReference>
<evidence type="ECO:0000259" key="11">
    <source>
        <dbReference type="Pfam" id="PF18317"/>
    </source>
</evidence>
<dbReference type="RefSeq" id="WP_173532021.1">
    <property type="nucleotide sequence ID" value="NZ_CP054143.1"/>
</dbReference>
<dbReference type="SUPFAM" id="SSF51735">
    <property type="entry name" value="NAD(P)-binding Rossmann-fold domains"/>
    <property type="match status" value="1"/>
</dbReference>
<dbReference type="GO" id="GO:0005829">
    <property type="term" value="C:cytosol"/>
    <property type="evidence" value="ECO:0007669"/>
    <property type="project" value="TreeGrafter"/>
</dbReference>
<dbReference type="Pfam" id="PF18317">
    <property type="entry name" value="SDH_C"/>
    <property type="match status" value="1"/>
</dbReference>
<keyword evidence="5 8" id="KW-0560">Oxidoreductase</keyword>
<dbReference type="NCBIfam" id="TIGR00507">
    <property type="entry name" value="aroE"/>
    <property type="match status" value="1"/>
</dbReference>
<dbReference type="PANTHER" id="PTHR21089:SF1">
    <property type="entry name" value="BIFUNCTIONAL 3-DEHYDROQUINATE DEHYDRATASE_SHIKIMATE DEHYDROGENASE, CHLOROPLASTIC"/>
    <property type="match status" value="1"/>
</dbReference>
<feature type="binding site" evidence="8">
    <location>
        <position position="267"/>
    </location>
    <ligand>
        <name>shikimate</name>
        <dbReference type="ChEBI" id="CHEBI:36208"/>
    </ligand>
</feature>
<dbReference type="GO" id="GO:0009423">
    <property type="term" value="P:chorismate biosynthetic process"/>
    <property type="evidence" value="ECO:0007669"/>
    <property type="project" value="UniProtKB-UniRule"/>
</dbReference>
<dbReference type="PANTHER" id="PTHR21089">
    <property type="entry name" value="SHIKIMATE DEHYDROGENASE"/>
    <property type="match status" value="1"/>
</dbReference>
<comment type="subunit">
    <text evidence="8">Homodimer.</text>
</comment>
<evidence type="ECO:0000259" key="10">
    <source>
        <dbReference type="Pfam" id="PF08501"/>
    </source>
</evidence>
<organism evidence="12 13">
    <name type="scientific">Deefgea piscis</name>
    <dbReference type="NCBI Taxonomy" id="2739061"/>
    <lineage>
        <taxon>Bacteria</taxon>
        <taxon>Pseudomonadati</taxon>
        <taxon>Pseudomonadota</taxon>
        <taxon>Betaproteobacteria</taxon>
        <taxon>Neisseriales</taxon>
        <taxon>Chitinibacteraceae</taxon>
        <taxon>Deefgea</taxon>
    </lineage>
</organism>
<dbReference type="InterPro" id="IPR011342">
    <property type="entry name" value="Shikimate_DH"/>
</dbReference>
<accession>A0A6M8SLG5</accession>
<feature type="binding site" evidence="8">
    <location>
        <position position="238"/>
    </location>
    <ligand>
        <name>shikimate</name>
        <dbReference type="ChEBI" id="CHEBI:36208"/>
    </ligand>
</feature>
<dbReference type="GO" id="GO:0019632">
    <property type="term" value="P:shikimate metabolic process"/>
    <property type="evidence" value="ECO:0007669"/>
    <property type="project" value="InterPro"/>
</dbReference>
<feature type="binding site" evidence="8">
    <location>
        <position position="85"/>
    </location>
    <ligand>
        <name>NADP(+)</name>
        <dbReference type="ChEBI" id="CHEBI:58349"/>
    </ligand>
</feature>
<dbReference type="KEGG" id="dee:HQN60_01475"/>
<feature type="binding site" evidence="8">
    <location>
        <position position="94"/>
    </location>
    <ligand>
        <name>shikimate</name>
        <dbReference type="ChEBI" id="CHEBI:36208"/>
    </ligand>
</feature>
<dbReference type="EC" id="1.1.1.25" evidence="2 8"/>
<name>A0A6M8SLG5_9NEIS</name>
<dbReference type="InterPro" id="IPR006151">
    <property type="entry name" value="Shikm_DH/Glu-tRNA_Rdtase"/>
</dbReference>
<feature type="binding site" evidence="8">
    <location>
        <begin position="157"/>
        <end position="162"/>
    </location>
    <ligand>
        <name>NADP(+)</name>
        <dbReference type="ChEBI" id="CHEBI:58349"/>
    </ligand>
</feature>
<dbReference type="GO" id="GO:0009073">
    <property type="term" value="P:aromatic amino acid family biosynthetic process"/>
    <property type="evidence" value="ECO:0007669"/>
    <property type="project" value="UniProtKB-KW"/>
</dbReference>
<dbReference type="Gene3D" id="3.40.50.10860">
    <property type="entry name" value="Leucine Dehydrogenase, chain A, domain 1"/>
    <property type="match status" value="1"/>
</dbReference>
<reference evidence="12 13" key="1">
    <citation type="submission" date="2020-05" db="EMBL/GenBank/DDBJ databases">
        <title>Complete genome sequence of Deefgea sp. D17.</title>
        <authorList>
            <person name="Bae J.-W."/>
            <person name="Han J.E."/>
        </authorList>
    </citation>
    <scope>NUCLEOTIDE SEQUENCE [LARGE SCALE GENOMIC DNA]</scope>
    <source>
        <strain evidence="12 13">D17</strain>
    </source>
</reference>
<evidence type="ECO:0000259" key="9">
    <source>
        <dbReference type="Pfam" id="PF01488"/>
    </source>
</evidence>